<dbReference type="InterPro" id="IPR051781">
    <property type="entry name" value="Metallo-dep_Hydrolase"/>
</dbReference>
<dbReference type="SUPFAM" id="SSF51556">
    <property type="entry name" value="Metallo-dependent hydrolases"/>
    <property type="match status" value="1"/>
</dbReference>
<dbReference type="EMBL" id="CP106737">
    <property type="protein sequence ID" value="UXX81533.1"/>
    <property type="molecule type" value="Genomic_DNA"/>
</dbReference>
<proteinExistence type="predicted"/>
<keyword evidence="2" id="KW-0614">Plasmid</keyword>
<reference evidence="2" key="1">
    <citation type="submission" date="2022-10" db="EMBL/GenBank/DDBJ databases">
        <title>Roseovarius pelagicus sp. nov., isolated from Arctic seawater.</title>
        <authorList>
            <person name="Hong Y.W."/>
            <person name="Hwang C.Y."/>
        </authorList>
    </citation>
    <scope>NUCLEOTIDE SEQUENCE</scope>
    <source>
        <strain evidence="2">HL-MP18</strain>
        <plasmid evidence="2">unnamed2</plasmid>
    </source>
</reference>
<dbReference type="Gene3D" id="2.30.40.10">
    <property type="entry name" value="Urease, subunit C, domain 1"/>
    <property type="match status" value="1"/>
</dbReference>
<dbReference type="SUPFAM" id="SSF51338">
    <property type="entry name" value="Composite domain of metallo-dependent hydrolases"/>
    <property type="match status" value="1"/>
</dbReference>
<dbReference type="PANTHER" id="PTHR43135">
    <property type="entry name" value="ALPHA-D-RIBOSE 1-METHYLPHOSPHONATE 5-TRIPHOSPHATE DIPHOSPHATASE"/>
    <property type="match status" value="1"/>
</dbReference>
<dbReference type="InterPro" id="IPR057744">
    <property type="entry name" value="OTAase-like"/>
</dbReference>
<protein>
    <submittedName>
        <fullName evidence="2">Amidohydrolase family protein</fullName>
    </submittedName>
</protein>
<dbReference type="PANTHER" id="PTHR43135:SF3">
    <property type="entry name" value="ALPHA-D-RIBOSE 1-METHYLPHOSPHONATE 5-TRIPHOSPHATE DIPHOSPHATASE"/>
    <property type="match status" value="1"/>
</dbReference>
<dbReference type="Pfam" id="PF01979">
    <property type="entry name" value="Amidohydro_1"/>
    <property type="match status" value="1"/>
</dbReference>
<dbReference type="Proteomes" id="UP001064087">
    <property type="component" value="Plasmid unnamed2"/>
</dbReference>
<organism evidence="2 3">
    <name type="scientific">Roseovarius pelagicus</name>
    <dbReference type="NCBI Taxonomy" id="2980108"/>
    <lineage>
        <taxon>Bacteria</taxon>
        <taxon>Pseudomonadati</taxon>
        <taxon>Pseudomonadota</taxon>
        <taxon>Alphaproteobacteria</taxon>
        <taxon>Rhodobacterales</taxon>
        <taxon>Roseobacteraceae</taxon>
        <taxon>Roseovarius</taxon>
    </lineage>
</organism>
<geneLocation type="plasmid" evidence="2 3">
    <name>unnamed2</name>
</geneLocation>
<dbReference type="InterPro" id="IPR011059">
    <property type="entry name" value="Metal-dep_hydrolase_composite"/>
</dbReference>
<name>A0ABY6D605_9RHOB</name>
<keyword evidence="3" id="KW-1185">Reference proteome</keyword>
<sequence>MTSTLLMNVDLWPGEGPSIQKAVSILITNGRVAEIGPAAKLVAPQNATIVDCEGVTAIPGLSDVHVHLTTNSDMSRIVDNATYRAMVPGTEKLLHGVRNGLRALAAGFTTLRIMGHRDSGDIELRNCIDRGLLPGPRLSVAPWVISMTGGRGDLFYPAAWARQPLDTADGVDECRLVVRAHRKLGADFIKFTASAGTQSAGDKVHWPNYTLEEMKVIVSEAHDYDMKVAAHAHSTEGIRRVLAAGIDTVEHGSFMDDGCIETMLKQDTILVPTLSISDFVIHNSERSGARPEGITKMKEVREVRRRNLKKAIKAGVKIAMGTDSSGNLCPFGNHARELELYVELGMSPLEALETATVRAAEALGREDVTGLLTKDAIADVVLLNSNPLEDIGVLRREGGIRAVYKDGIDVSNPWPAVF</sequence>
<evidence type="ECO:0000259" key="1">
    <source>
        <dbReference type="Pfam" id="PF01979"/>
    </source>
</evidence>
<gene>
    <name evidence="2" type="ORF">N7U68_00270</name>
</gene>
<evidence type="ECO:0000313" key="3">
    <source>
        <dbReference type="Proteomes" id="UP001064087"/>
    </source>
</evidence>
<dbReference type="Gene3D" id="3.20.20.140">
    <property type="entry name" value="Metal-dependent hydrolases"/>
    <property type="match status" value="1"/>
</dbReference>
<dbReference type="RefSeq" id="WP_263046730.1">
    <property type="nucleotide sequence ID" value="NZ_CP106737.1"/>
</dbReference>
<dbReference type="InterPro" id="IPR006680">
    <property type="entry name" value="Amidohydro-rel"/>
</dbReference>
<dbReference type="InterPro" id="IPR032466">
    <property type="entry name" value="Metal_Hydrolase"/>
</dbReference>
<evidence type="ECO:0000313" key="2">
    <source>
        <dbReference type="EMBL" id="UXX81533.1"/>
    </source>
</evidence>
<feature type="domain" description="Amidohydrolase-related" evidence="1">
    <location>
        <begin position="57"/>
        <end position="407"/>
    </location>
</feature>
<dbReference type="CDD" id="cd01299">
    <property type="entry name" value="Met_dep_hydrolase_A"/>
    <property type="match status" value="1"/>
</dbReference>
<accession>A0ABY6D605</accession>